<proteinExistence type="predicted"/>
<evidence type="ECO:0000313" key="1">
    <source>
        <dbReference type="EMBL" id="TBU58904.1"/>
    </source>
</evidence>
<keyword evidence="2" id="KW-1185">Reference proteome</keyword>
<dbReference type="AlphaFoldDB" id="A0A4Q9PX04"/>
<accession>A0A4Q9PX04</accession>
<name>A0A4Q9PX04_9APHY</name>
<sequence length="60" mass="6513">MSSSTMPCATSVRIATTSIPDVPLWIKNHFHTYDRPECMLVCGRNPYRGGSGSEASVSLP</sequence>
<gene>
    <name evidence="1" type="ORF">BD310DRAFT_1012210</name>
</gene>
<reference evidence="1 2" key="1">
    <citation type="submission" date="2019-01" db="EMBL/GenBank/DDBJ databases">
        <title>Draft genome sequences of three monokaryotic isolates of the white-rot basidiomycete fungus Dichomitus squalens.</title>
        <authorList>
            <consortium name="DOE Joint Genome Institute"/>
            <person name="Lopez S.C."/>
            <person name="Andreopoulos B."/>
            <person name="Pangilinan J."/>
            <person name="Lipzen A."/>
            <person name="Riley R."/>
            <person name="Ahrendt S."/>
            <person name="Ng V."/>
            <person name="Barry K."/>
            <person name="Daum C."/>
            <person name="Grigoriev I.V."/>
            <person name="Hilden K.S."/>
            <person name="Makela M.R."/>
            <person name="de Vries R.P."/>
        </authorList>
    </citation>
    <scope>NUCLEOTIDE SEQUENCE [LARGE SCALE GENOMIC DNA]</scope>
    <source>
        <strain evidence="1 2">CBS 464.89</strain>
    </source>
</reference>
<dbReference type="Proteomes" id="UP000292082">
    <property type="component" value="Unassembled WGS sequence"/>
</dbReference>
<organism evidence="1 2">
    <name type="scientific">Dichomitus squalens</name>
    <dbReference type="NCBI Taxonomy" id="114155"/>
    <lineage>
        <taxon>Eukaryota</taxon>
        <taxon>Fungi</taxon>
        <taxon>Dikarya</taxon>
        <taxon>Basidiomycota</taxon>
        <taxon>Agaricomycotina</taxon>
        <taxon>Agaricomycetes</taxon>
        <taxon>Polyporales</taxon>
        <taxon>Polyporaceae</taxon>
        <taxon>Dichomitus</taxon>
    </lineage>
</organism>
<evidence type="ECO:0000313" key="2">
    <source>
        <dbReference type="Proteomes" id="UP000292082"/>
    </source>
</evidence>
<dbReference type="EMBL" id="ML145119">
    <property type="protein sequence ID" value="TBU58904.1"/>
    <property type="molecule type" value="Genomic_DNA"/>
</dbReference>
<protein>
    <submittedName>
        <fullName evidence="1">Uncharacterized protein</fullName>
    </submittedName>
</protein>